<dbReference type="Proteomes" id="UP000704068">
    <property type="component" value="Unassembled WGS sequence"/>
</dbReference>
<evidence type="ECO:0000256" key="2">
    <source>
        <dbReference type="SAM" id="SignalP"/>
    </source>
</evidence>
<name>A0A929WY72_9BACT</name>
<reference evidence="3" key="1">
    <citation type="submission" date="2020-04" db="EMBL/GenBank/DDBJ databases">
        <title>Deep metagenomics examines the oral microbiome during advanced dental caries in children, revealing novel taxa and co-occurrences with host molecules.</title>
        <authorList>
            <person name="Baker J.L."/>
            <person name="Morton J.T."/>
            <person name="Dinis M."/>
            <person name="Alvarez R."/>
            <person name="Tran N.C."/>
            <person name="Knight R."/>
            <person name="Edlund A."/>
        </authorList>
    </citation>
    <scope>NUCLEOTIDE SEQUENCE</scope>
    <source>
        <strain evidence="3">JCVI_34_bin.1</strain>
    </source>
</reference>
<accession>A0A929WY72</accession>
<comment type="caution">
    <text evidence="3">The sequence shown here is derived from an EMBL/GenBank/DDBJ whole genome shotgun (WGS) entry which is preliminary data.</text>
</comment>
<evidence type="ECO:0000313" key="3">
    <source>
        <dbReference type="EMBL" id="MBF0971050.1"/>
    </source>
</evidence>
<evidence type="ECO:0000256" key="1">
    <source>
        <dbReference type="SAM" id="MobiDB-lite"/>
    </source>
</evidence>
<gene>
    <name evidence="3" type="ORF">HXK21_08440</name>
</gene>
<proteinExistence type="predicted"/>
<dbReference type="EMBL" id="JABZGR010000036">
    <property type="protein sequence ID" value="MBF0971050.1"/>
    <property type="molecule type" value="Genomic_DNA"/>
</dbReference>
<feature type="compositionally biased region" description="Low complexity" evidence="1">
    <location>
        <begin position="29"/>
        <end position="43"/>
    </location>
</feature>
<feature type="signal peptide" evidence="2">
    <location>
        <begin position="1"/>
        <end position="18"/>
    </location>
</feature>
<evidence type="ECO:0008006" key="5">
    <source>
        <dbReference type="Google" id="ProtNLM"/>
    </source>
</evidence>
<dbReference type="AlphaFoldDB" id="A0A929WY72"/>
<feature type="region of interest" description="Disordered" evidence="1">
    <location>
        <begin position="24"/>
        <end position="43"/>
    </location>
</feature>
<dbReference type="RefSeq" id="WP_298764462.1">
    <property type="nucleotide sequence ID" value="NZ_JABZGR010000036.1"/>
</dbReference>
<dbReference type="SUPFAM" id="SSF56935">
    <property type="entry name" value="Porins"/>
    <property type="match status" value="1"/>
</dbReference>
<feature type="chain" id="PRO_5036858469" description="Type IX secretion system membrane protein PorP/SprF" evidence="2">
    <location>
        <begin position="19"/>
        <end position="245"/>
    </location>
</feature>
<keyword evidence="2" id="KW-0732">Signal</keyword>
<protein>
    <recommendedName>
        <fullName evidence="5">Type IX secretion system membrane protein PorP/SprF</fullName>
    </recommendedName>
</protein>
<sequence>MKQVMLYLFCVICTSAMAQNKINTQTPRKTATTSQASTAAKTTQDLTEDTISASLVDKDKIADAALPHPSGATRHLINANYRNNMPWGLRKGLNAQFGLSLTAGFGKYAPRGVGFGQHVALTYALPLNKHWSLAAGLYADHLNWDGNNMTNAGVSALLSYQVNEKLCLYAYGEKNFFSGYTPSRLFYGPYSSFYTPSERLGIGAEYKVNETLTLGLNFEHAEYDHPAFGVVSAGNLMRPYRGADW</sequence>
<evidence type="ECO:0000313" key="4">
    <source>
        <dbReference type="Proteomes" id="UP000704068"/>
    </source>
</evidence>
<organism evidence="3 4">
    <name type="scientific">Alloprevotella tannerae</name>
    <dbReference type="NCBI Taxonomy" id="76122"/>
    <lineage>
        <taxon>Bacteria</taxon>
        <taxon>Pseudomonadati</taxon>
        <taxon>Bacteroidota</taxon>
        <taxon>Bacteroidia</taxon>
        <taxon>Bacteroidales</taxon>
        <taxon>Prevotellaceae</taxon>
        <taxon>Alloprevotella</taxon>
    </lineage>
</organism>